<reference evidence="2 3" key="1">
    <citation type="submission" date="2024-09" db="EMBL/GenBank/DDBJ databases">
        <authorList>
            <person name="Sun Q."/>
            <person name="Mori K."/>
        </authorList>
    </citation>
    <scope>NUCLEOTIDE SEQUENCE [LARGE SCALE GENOMIC DNA]</scope>
    <source>
        <strain evidence="2 3">JCM 4557</strain>
    </source>
</reference>
<proteinExistence type="predicted"/>
<dbReference type="Proteomes" id="UP001589887">
    <property type="component" value="Unassembled WGS sequence"/>
</dbReference>
<organism evidence="2 3">
    <name type="scientific">Streptomyces noboritoensis</name>
    <dbReference type="NCBI Taxonomy" id="67337"/>
    <lineage>
        <taxon>Bacteria</taxon>
        <taxon>Bacillati</taxon>
        <taxon>Actinomycetota</taxon>
        <taxon>Actinomycetes</taxon>
        <taxon>Kitasatosporales</taxon>
        <taxon>Streptomycetaceae</taxon>
        <taxon>Streptomyces</taxon>
    </lineage>
</organism>
<evidence type="ECO:0000256" key="1">
    <source>
        <dbReference type="SAM" id="MobiDB-lite"/>
    </source>
</evidence>
<protein>
    <submittedName>
        <fullName evidence="2">Uncharacterized protein</fullName>
    </submittedName>
</protein>
<evidence type="ECO:0000313" key="2">
    <source>
        <dbReference type="EMBL" id="MFC0844806.1"/>
    </source>
</evidence>
<feature type="region of interest" description="Disordered" evidence="1">
    <location>
        <begin position="397"/>
        <end position="417"/>
    </location>
</feature>
<dbReference type="EMBL" id="JBHMQV010000009">
    <property type="protein sequence ID" value="MFC0844806.1"/>
    <property type="molecule type" value="Genomic_DNA"/>
</dbReference>
<evidence type="ECO:0000313" key="3">
    <source>
        <dbReference type="Proteomes" id="UP001589887"/>
    </source>
</evidence>
<sequence>MALSVLDERIASLRRDLQRANAASDSDMEKKFEQLELRREPWIKAFDDIRSNSTSGLDRLEALIEKVAQGGLDPSEAWREYSEIEGLSEEVFRECLELLGGLVFREKELDERICVFADELLKECAISVGVIPTLVIPSPDRLPPLESRRIAHVRYPEWDVWALPLVAHEFGRVAIAESVQANEYVKKTATALHQQLAAGPAVELDAVEQRVRVLLADAFATFTHGPAYACALMLLRLDVVAPSLESRALVRQRADMVMGIIKALDTHELIQAYVGRELARCWEQAIASLPHAPAAAADPLGSLSPDPVAVFGKFKKIFHPGSAYTSTDWTAALSRGAEWMEQLRVDGEVRDLGEVVQTHRLRDALNAAWYVRLRQPEWAKKGAHVTRDLCQAIIDQHASGQGGQGPIRGESRPPRGG</sequence>
<comment type="caution">
    <text evidence="2">The sequence shown here is derived from an EMBL/GenBank/DDBJ whole genome shotgun (WGS) entry which is preliminary data.</text>
</comment>
<keyword evidence="3" id="KW-1185">Reference proteome</keyword>
<gene>
    <name evidence="2" type="ORF">ACFH04_13965</name>
</gene>
<accession>A0ABV6TG78</accession>
<dbReference type="RefSeq" id="WP_394319290.1">
    <property type="nucleotide sequence ID" value="NZ_JBHMQV010000009.1"/>
</dbReference>
<name>A0ABV6TG78_9ACTN</name>